<name>A0ABR3ARL1_PHYBL</name>
<evidence type="ECO:0000313" key="5">
    <source>
        <dbReference type="EMBL" id="KAL0080239.1"/>
    </source>
</evidence>
<evidence type="ECO:0000256" key="2">
    <source>
        <dbReference type="ARBA" id="ARBA00023043"/>
    </source>
</evidence>
<keyword evidence="1" id="KW-0677">Repeat</keyword>
<dbReference type="EMBL" id="JBCLYO010000020">
    <property type="protein sequence ID" value="KAL0080239.1"/>
    <property type="molecule type" value="Genomic_DNA"/>
</dbReference>
<feature type="repeat" description="ANK" evidence="3">
    <location>
        <begin position="56"/>
        <end position="82"/>
    </location>
</feature>
<protein>
    <submittedName>
        <fullName evidence="5">Ankyrin repeat-containing domain protein</fullName>
    </submittedName>
</protein>
<dbReference type="PROSITE" id="PS50088">
    <property type="entry name" value="ANK_REPEAT"/>
    <property type="match status" value="2"/>
</dbReference>
<dbReference type="Proteomes" id="UP001448207">
    <property type="component" value="Unassembled WGS sequence"/>
</dbReference>
<keyword evidence="6" id="KW-1185">Reference proteome</keyword>
<dbReference type="PROSITE" id="PS50297">
    <property type="entry name" value="ANK_REP_REGION"/>
    <property type="match status" value="1"/>
</dbReference>
<evidence type="ECO:0000256" key="4">
    <source>
        <dbReference type="SAM" id="Phobius"/>
    </source>
</evidence>
<feature type="repeat" description="ANK" evidence="3">
    <location>
        <begin position="83"/>
        <end position="115"/>
    </location>
</feature>
<keyword evidence="2 3" id="KW-0040">ANK repeat</keyword>
<dbReference type="Pfam" id="PF12796">
    <property type="entry name" value="Ank_2"/>
    <property type="match status" value="1"/>
</dbReference>
<dbReference type="InterPro" id="IPR036770">
    <property type="entry name" value="Ankyrin_rpt-contain_sf"/>
</dbReference>
<evidence type="ECO:0000256" key="3">
    <source>
        <dbReference type="PROSITE-ProRule" id="PRU00023"/>
    </source>
</evidence>
<proteinExistence type="predicted"/>
<evidence type="ECO:0000256" key="1">
    <source>
        <dbReference type="ARBA" id="ARBA00022737"/>
    </source>
</evidence>
<gene>
    <name evidence="5" type="ORF">J3Q64DRAFT_1759115</name>
</gene>
<keyword evidence="4" id="KW-0472">Membrane</keyword>
<keyword evidence="4" id="KW-0812">Transmembrane</keyword>
<dbReference type="Gene3D" id="1.25.40.20">
    <property type="entry name" value="Ankyrin repeat-containing domain"/>
    <property type="match status" value="1"/>
</dbReference>
<dbReference type="SMART" id="SM00248">
    <property type="entry name" value="ANK"/>
    <property type="match status" value="2"/>
</dbReference>
<sequence>MQQYQIKSNQIKSIDIYIYIYIYLMMMMIMMMLLLMLMTTTVTMPDIIYIHFCIRHRAASLGHIGVVKILIAAKARVNIRDQVANTPLHLACEEGHGDTALLLIQHGARADQPNREGKTALDLCDAMFRAYLESQID</sequence>
<evidence type="ECO:0000313" key="6">
    <source>
        <dbReference type="Proteomes" id="UP001448207"/>
    </source>
</evidence>
<dbReference type="InterPro" id="IPR002110">
    <property type="entry name" value="Ankyrin_rpt"/>
</dbReference>
<organism evidence="5 6">
    <name type="scientific">Phycomyces blakesleeanus</name>
    <dbReference type="NCBI Taxonomy" id="4837"/>
    <lineage>
        <taxon>Eukaryota</taxon>
        <taxon>Fungi</taxon>
        <taxon>Fungi incertae sedis</taxon>
        <taxon>Mucoromycota</taxon>
        <taxon>Mucoromycotina</taxon>
        <taxon>Mucoromycetes</taxon>
        <taxon>Mucorales</taxon>
        <taxon>Phycomycetaceae</taxon>
        <taxon>Phycomyces</taxon>
    </lineage>
</organism>
<dbReference type="PANTHER" id="PTHR24171">
    <property type="entry name" value="ANKYRIN REPEAT DOMAIN-CONTAINING PROTEIN 39-RELATED"/>
    <property type="match status" value="1"/>
</dbReference>
<keyword evidence="4" id="KW-1133">Transmembrane helix</keyword>
<comment type="caution">
    <text evidence="5">The sequence shown here is derived from an EMBL/GenBank/DDBJ whole genome shotgun (WGS) entry which is preliminary data.</text>
</comment>
<accession>A0ABR3ARL1</accession>
<reference evidence="5 6" key="1">
    <citation type="submission" date="2024-04" db="EMBL/GenBank/DDBJ databases">
        <title>Symmetric and asymmetric DNA N6-adenine methylation regulates different biological responses in Mucorales.</title>
        <authorList>
            <consortium name="Lawrence Berkeley National Laboratory"/>
            <person name="Lax C."/>
            <person name="Mondo S.J."/>
            <person name="Osorio-Concepcion M."/>
            <person name="Muszewska A."/>
            <person name="Corrochano-Luque M."/>
            <person name="Gutierrez G."/>
            <person name="Riley R."/>
            <person name="Lipzen A."/>
            <person name="Guo J."/>
            <person name="Hundley H."/>
            <person name="Amirebrahimi M."/>
            <person name="Ng V."/>
            <person name="Lorenzo-Gutierrez D."/>
            <person name="Binder U."/>
            <person name="Yang J."/>
            <person name="Song Y."/>
            <person name="Canovas D."/>
            <person name="Navarro E."/>
            <person name="Freitag M."/>
            <person name="Gabaldon T."/>
            <person name="Grigoriev I.V."/>
            <person name="Corrochano L.M."/>
            <person name="Nicolas F.E."/>
            <person name="Garre V."/>
        </authorList>
    </citation>
    <scope>NUCLEOTIDE SEQUENCE [LARGE SCALE GENOMIC DNA]</scope>
    <source>
        <strain evidence="5 6">L51</strain>
    </source>
</reference>
<dbReference type="SUPFAM" id="SSF48403">
    <property type="entry name" value="Ankyrin repeat"/>
    <property type="match status" value="1"/>
</dbReference>
<feature type="transmembrane region" description="Helical" evidence="4">
    <location>
        <begin position="16"/>
        <end position="38"/>
    </location>
</feature>